<comment type="caution">
    <text evidence="1">The sequence shown here is derived from an EMBL/GenBank/DDBJ whole genome shotgun (WGS) entry which is preliminary data.</text>
</comment>
<dbReference type="Pfam" id="PF11225">
    <property type="entry name" value="DUF3024"/>
    <property type="match status" value="1"/>
</dbReference>
<dbReference type="AlphaFoldDB" id="A0A937JXK0"/>
<accession>A0A937JXK0</accession>
<reference evidence="1" key="1">
    <citation type="submission" date="2021-01" db="EMBL/GenBank/DDBJ databases">
        <title>Fulvivirga kasyanovii gen. nov., sp nov., a novel member of the phylum Bacteroidetes isolated from seawater in a mussel farm.</title>
        <authorList>
            <person name="Zhao L.-H."/>
            <person name="Wang Z.-J."/>
        </authorList>
    </citation>
    <scope>NUCLEOTIDE SEQUENCE</scope>
    <source>
        <strain evidence="1">2943</strain>
    </source>
</reference>
<evidence type="ECO:0000313" key="1">
    <source>
        <dbReference type="EMBL" id="MBL3655553.1"/>
    </source>
</evidence>
<name>A0A937JXK0_9BACT</name>
<dbReference type="InterPro" id="IPR021388">
    <property type="entry name" value="DUF3024"/>
</dbReference>
<organism evidence="1 2">
    <name type="scientific">Fulvivirga sediminis</name>
    <dbReference type="NCBI Taxonomy" id="2803949"/>
    <lineage>
        <taxon>Bacteria</taxon>
        <taxon>Pseudomonadati</taxon>
        <taxon>Bacteroidota</taxon>
        <taxon>Cytophagia</taxon>
        <taxon>Cytophagales</taxon>
        <taxon>Fulvivirgaceae</taxon>
        <taxon>Fulvivirga</taxon>
    </lineage>
</organism>
<dbReference type="Proteomes" id="UP000659388">
    <property type="component" value="Unassembled WGS sequence"/>
</dbReference>
<proteinExistence type="predicted"/>
<keyword evidence="2" id="KW-1185">Reference proteome</keyword>
<evidence type="ECO:0000313" key="2">
    <source>
        <dbReference type="Proteomes" id="UP000659388"/>
    </source>
</evidence>
<sequence length="51" mass="6206">MRHELDLHYKIENQSIIIFEIRANSMNKEDKIESDVAKASWVKEQNIWKIY</sequence>
<protein>
    <submittedName>
        <fullName evidence="1">DUF3024 domain-containing protein</fullName>
    </submittedName>
</protein>
<gene>
    <name evidence="1" type="ORF">JL102_05380</name>
</gene>
<dbReference type="EMBL" id="JAESIY010000002">
    <property type="protein sequence ID" value="MBL3655553.1"/>
    <property type="molecule type" value="Genomic_DNA"/>
</dbReference>